<keyword evidence="3" id="KW-1185">Reference proteome</keyword>
<organism evidence="2 3">
    <name type="scientific">Micromonospora eburnea</name>
    <dbReference type="NCBI Taxonomy" id="227316"/>
    <lineage>
        <taxon>Bacteria</taxon>
        <taxon>Bacillati</taxon>
        <taxon>Actinomycetota</taxon>
        <taxon>Actinomycetes</taxon>
        <taxon>Micromonosporales</taxon>
        <taxon>Micromonosporaceae</taxon>
        <taxon>Micromonospora</taxon>
    </lineage>
</organism>
<protein>
    <recommendedName>
        <fullName evidence="4">ATP/GTP-binding protein</fullName>
    </recommendedName>
</protein>
<dbReference type="EMBL" id="FMHY01000002">
    <property type="protein sequence ID" value="SCL64611.1"/>
    <property type="molecule type" value="Genomic_DNA"/>
</dbReference>
<feature type="region of interest" description="Disordered" evidence="1">
    <location>
        <begin position="1"/>
        <end position="44"/>
    </location>
</feature>
<dbReference type="STRING" id="227316.GA0070604_5254"/>
<name>A0A1C6VE11_9ACTN</name>
<feature type="compositionally biased region" description="Basic and acidic residues" evidence="1">
    <location>
        <begin position="29"/>
        <end position="42"/>
    </location>
</feature>
<reference evidence="3" key="1">
    <citation type="submission" date="2016-06" db="EMBL/GenBank/DDBJ databases">
        <authorList>
            <person name="Varghese N."/>
            <person name="Submissions Spin"/>
        </authorList>
    </citation>
    <scope>NUCLEOTIDE SEQUENCE [LARGE SCALE GENOMIC DNA]</scope>
    <source>
        <strain evidence="3">DSM 44814</strain>
    </source>
</reference>
<proteinExistence type="predicted"/>
<evidence type="ECO:0008006" key="4">
    <source>
        <dbReference type="Google" id="ProtNLM"/>
    </source>
</evidence>
<dbReference type="Proteomes" id="UP000199696">
    <property type="component" value="Unassembled WGS sequence"/>
</dbReference>
<gene>
    <name evidence="2" type="ORF">GA0070604_5254</name>
</gene>
<sequence length="128" mass="14490">MPAGPPDPGRSGRRPVRLVAVSPRRNRPRRDENTRLDSDRVRQGVPTVQQWRDGDWQVRGVSGGASTKTYRCPGCDQEIRPGVAHVVAWPADDRGDLTDRRHWHTGCWRARDRRGPNLQRGHGAPRYG</sequence>
<dbReference type="AlphaFoldDB" id="A0A1C6VE11"/>
<evidence type="ECO:0000313" key="3">
    <source>
        <dbReference type="Proteomes" id="UP000199696"/>
    </source>
</evidence>
<evidence type="ECO:0000313" key="2">
    <source>
        <dbReference type="EMBL" id="SCL64611.1"/>
    </source>
</evidence>
<evidence type="ECO:0000256" key="1">
    <source>
        <dbReference type="SAM" id="MobiDB-lite"/>
    </source>
</evidence>
<accession>A0A1C6VE11</accession>